<sequence length="295" mass="32830">MRRSLSGSVSNPSKVRKTLLWNRWAVYPAGVFTAVFFVLPLIAMVVVSFWTRSRGGLSATWTLKNYITFFERDYLVASLYNSIEVTLLSTAISVLLAYPLAYILAYRVPRKWQALTLLLFVLPFWTAYVVRSYGWLLVLSENGILNVILLGFDIIDQPWELAYTRTATVLGFVHFFTMLLTLTIYANLVQIKPSYLQAGADLGASKLQGFLRITLPLSLPGVAVGAFISFVICIGDYVTPQILGGGTEVLVPQAIMLQISRAANFPMASVMAITLMVVVVVVYLISAKHLKMERV</sequence>
<evidence type="ECO:0000259" key="9">
    <source>
        <dbReference type="PROSITE" id="PS50928"/>
    </source>
</evidence>
<gene>
    <name evidence="10" type="ORF">METZ01_LOCUS157013</name>
</gene>
<evidence type="ECO:0000256" key="5">
    <source>
        <dbReference type="ARBA" id="ARBA00022692"/>
    </source>
</evidence>
<dbReference type="AlphaFoldDB" id="A0A382ARW5"/>
<dbReference type="EMBL" id="UINC01026533">
    <property type="protein sequence ID" value="SVB04159.1"/>
    <property type="molecule type" value="Genomic_DNA"/>
</dbReference>
<evidence type="ECO:0000256" key="4">
    <source>
        <dbReference type="ARBA" id="ARBA00022475"/>
    </source>
</evidence>
<evidence type="ECO:0000256" key="1">
    <source>
        <dbReference type="ARBA" id="ARBA00004651"/>
    </source>
</evidence>
<keyword evidence="7 8" id="KW-0472">Membrane</keyword>
<protein>
    <recommendedName>
        <fullName evidence="9">ABC transmembrane type-1 domain-containing protein</fullName>
    </recommendedName>
</protein>
<proteinExistence type="inferred from homology"/>
<keyword evidence="3" id="KW-0813">Transport</keyword>
<evidence type="ECO:0000256" key="3">
    <source>
        <dbReference type="ARBA" id="ARBA00022448"/>
    </source>
</evidence>
<evidence type="ECO:0000256" key="8">
    <source>
        <dbReference type="SAM" id="Phobius"/>
    </source>
</evidence>
<evidence type="ECO:0000256" key="2">
    <source>
        <dbReference type="ARBA" id="ARBA00007069"/>
    </source>
</evidence>
<evidence type="ECO:0000256" key="6">
    <source>
        <dbReference type="ARBA" id="ARBA00022989"/>
    </source>
</evidence>
<organism evidence="10">
    <name type="scientific">marine metagenome</name>
    <dbReference type="NCBI Taxonomy" id="408172"/>
    <lineage>
        <taxon>unclassified sequences</taxon>
        <taxon>metagenomes</taxon>
        <taxon>ecological metagenomes</taxon>
    </lineage>
</organism>
<reference evidence="10" key="1">
    <citation type="submission" date="2018-05" db="EMBL/GenBank/DDBJ databases">
        <authorList>
            <person name="Lanie J.A."/>
            <person name="Ng W.-L."/>
            <person name="Kazmierczak K.M."/>
            <person name="Andrzejewski T.M."/>
            <person name="Davidsen T.M."/>
            <person name="Wayne K.J."/>
            <person name="Tettelin H."/>
            <person name="Glass J.I."/>
            <person name="Rusch D."/>
            <person name="Podicherti R."/>
            <person name="Tsui H.-C.T."/>
            <person name="Winkler M.E."/>
        </authorList>
    </citation>
    <scope>NUCLEOTIDE SEQUENCE</scope>
</reference>
<name>A0A382ARW5_9ZZZZ</name>
<dbReference type="GO" id="GO:0005886">
    <property type="term" value="C:plasma membrane"/>
    <property type="evidence" value="ECO:0007669"/>
    <property type="project" value="UniProtKB-SubCell"/>
</dbReference>
<dbReference type="Gene3D" id="1.10.3720.10">
    <property type="entry name" value="MetI-like"/>
    <property type="match status" value="1"/>
</dbReference>
<dbReference type="InterPro" id="IPR000515">
    <property type="entry name" value="MetI-like"/>
</dbReference>
<feature type="transmembrane region" description="Helical" evidence="8">
    <location>
        <begin position="112"/>
        <end position="130"/>
    </location>
</feature>
<evidence type="ECO:0000313" key="10">
    <source>
        <dbReference type="EMBL" id="SVB04159.1"/>
    </source>
</evidence>
<dbReference type="PROSITE" id="PS50928">
    <property type="entry name" value="ABC_TM1"/>
    <property type="match status" value="1"/>
</dbReference>
<dbReference type="Pfam" id="PF00528">
    <property type="entry name" value="BPD_transp_1"/>
    <property type="match status" value="1"/>
</dbReference>
<comment type="similarity">
    <text evidence="2">Belongs to the binding-protein-dependent transport system permease family. CysTW subfamily.</text>
</comment>
<keyword evidence="4" id="KW-1003">Cell membrane</keyword>
<keyword evidence="5 8" id="KW-0812">Transmembrane</keyword>
<feature type="transmembrane region" description="Helical" evidence="8">
    <location>
        <begin position="24"/>
        <end position="50"/>
    </location>
</feature>
<dbReference type="InterPro" id="IPR035906">
    <property type="entry name" value="MetI-like_sf"/>
</dbReference>
<dbReference type="CDD" id="cd06261">
    <property type="entry name" value="TM_PBP2"/>
    <property type="match status" value="1"/>
</dbReference>
<feature type="transmembrane region" description="Helical" evidence="8">
    <location>
        <begin position="209"/>
        <end position="235"/>
    </location>
</feature>
<keyword evidence="6 8" id="KW-1133">Transmembrane helix</keyword>
<dbReference type="SUPFAM" id="SSF161098">
    <property type="entry name" value="MetI-like"/>
    <property type="match status" value="1"/>
</dbReference>
<dbReference type="PANTHER" id="PTHR42929:SF1">
    <property type="entry name" value="INNER MEMBRANE ABC TRANSPORTER PERMEASE PROTEIN YDCU-RELATED"/>
    <property type="match status" value="1"/>
</dbReference>
<dbReference type="GO" id="GO:0055085">
    <property type="term" value="P:transmembrane transport"/>
    <property type="evidence" value="ECO:0007669"/>
    <property type="project" value="InterPro"/>
</dbReference>
<dbReference type="PANTHER" id="PTHR42929">
    <property type="entry name" value="INNER MEMBRANE ABC TRANSPORTER PERMEASE PROTEIN YDCU-RELATED-RELATED"/>
    <property type="match status" value="1"/>
</dbReference>
<feature type="transmembrane region" description="Helical" evidence="8">
    <location>
        <begin position="265"/>
        <end position="285"/>
    </location>
</feature>
<feature type="transmembrane region" description="Helical" evidence="8">
    <location>
        <begin position="85"/>
        <end position="105"/>
    </location>
</feature>
<feature type="transmembrane region" description="Helical" evidence="8">
    <location>
        <begin position="167"/>
        <end position="189"/>
    </location>
</feature>
<accession>A0A382ARW5</accession>
<evidence type="ECO:0000256" key="7">
    <source>
        <dbReference type="ARBA" id="ARBA00023136"/>
    </source>
</evidence>
<comment type="subcellular location">
    <subcellularLocation>
        <location evidence="1">Cell membrane</location>
        <topology evidence="1">Multi-pass membrane protein</topology>
    </subcellularLocation>
</comment>
<feature type="domain" description="ABC transmembrane type-1" evidence="9">
    <location>
        <begin position="79"/>
        <end position="286"/>
    </location>
</feature>